<evidence type="ECO:0000313" key="2">
    <source>
        <dbReference type="Proteomes" id="UP000789508"/>
    </source>
</evidence>
<keyword evidence="2" id="KW-1185">Reference proteome</keyword>
<organism evidence="1 2">
    <name type="scientific">Ambispora leptoticha</name>
    <dbReference type="NCBI Taxonomy" id="144679"/>
    <lineage>
        <taxon>Eukaryota</taxon>
        <taxon>Fungi</taxon>
        <taxon>Fungi incertae sedis</taxon>
        <taxon>Mucoromycota</taxon>
        <taxon>Glomeromycotina</taxon>
        <taxon>Glomeromycetes</taxon>
        <taxon>Archaeosporales</taxon>
        <taxon>Ambisporaceae</taxon>
        <taxon>Ambispora</taxon>
    </lineage>
</organism>
<dbReference type="Proteomes" id="UP000789508">
    <property type="component" value="Unassembled WGS sequence"/>
</dbReference>
<feature type="non-terminal residue" evidence="1">
    <location>
        <position position="95"/>
    </location>
</feature>
<protein>
    <submittedName>
        <fullName evidence="1">10244_t:CDS:1</fullName>
    </submittedName>
</protein>
<gene>
    <name evidence="1" type="ORF">ALEPTO_LOCUS14572</name>
</gene>
<proteinExistence type="predicted"/>
<reference evidence="1" key="1">
    <citation type="submission" date="2021-06" db="EMBL/GenBank/DDBJ databases">
        <authorList>
            <person name="Kallberg Y."/>
            <person name="Tangrot J."/>
            <person name="Rosling A."/>
        </authorList>
    </citation>
    <scope>NUCLEOTIDE SEQUENCE</scope>
    <source>
        <strain evidence="1">FL130A</strain>
    </source>
</reference>
<dbReference type="AlphaFoldDB" id="A0A9N9JEZ5"/>
<dbReference type="EMBL" id="CAJVPS010057715">
    <property type="protein sequence ID" value="CAG8779124.1"/>
    <property type="molecule type" value="Genomic_DNA"/>
</dbReference>
<name>A0A9N9JEZ5_9GLOM</name>
<comment type="caution">
    <text evidence="1">The sequence shown here is derived from an EMBL/GenBank/DDBJ whole genome shotgun (WGS) entry which is preliminary data.</text>
</comment>
<accession>A0A9N9JEZ5</accession>
<feature type="non-terminal residue" evidence="1">
    <location>
        <position position="1"/>
    </location>
</feature>
<evidence type="ECO:0000313" key="1">
    <source>
        <dbReference type="EMBL" id="CAG8779124.1"/>
    </source>
</evidence>
<sequence length="95" mass="10668">KAYSHKKTCLISKANPTDNKCATGCHYGDFYYKLTIACENKPESMNDPLPTSKLTTTIMGASIKIQDTNLDITQLECSVCHQSFTSQNQENDNWE</sequence>